<evidence type="ECO:0000313" key="3">
    <source>
        <dbReference type="EMBL" id="MBD3846612.1"/>
    </source>
</evidence>
<feature type="chain" id="PRO_5037689958" evidence="1">
    <location>
        <begin position="22"/>
        <end position="287"/>
    </location>
</feature>
<keyword evidence="1" id="KW-0732">Signal</keyword>
<feature type="domain" description="Thiol:disulfide interchange protein DsbD N-terminal" evidence="2">
    <location>
        <begin position="50"/>
        <end position="153"/>
    </location>
</feature>
<sequence length="287" mass="30661">MIRILPLLALALLAFGTVAQAQDATTEAATSPWSTGEHARLRLIAGPTTPTGKQRVGVEIVMSPGFKTYWRTPGEFGVPPAFDWSGSTNIGGLDVRWPVPERFQDSAGYSIGYVGEVVIPISVQPVDPSRPVMVVLKLDYAVCEKICIPARGEASLWLEPGVTTVTSPRLESYEARVPVPVKPGPHNGKLALLDVGLDDTVVDPGLKLVLQTPPGGKVEDIFVEGPGMWSFGKTHLTPEADGTVTARIRINDRPKGVAGPIPLIFTVRGSPKPVETRLDLDIPAAKP</sequence>
<accession>A0A927I0S0</accession>
<dbReference type="Proteomes" id="UP000619295">
    <property type="component" value="Unassembled WGS sequence"/>
</dbReference>
<dbReference type="EMBL" id="JACXWY010000007">
    <property type="protein sequence ID" value="MBD3846612.1"/>
    <property type="molecule type" value="Genomic_DNA"/>
</dbReference>
<comment type="caution">
    <text evidence="3">The sequence shown here is derived from an EMBL/GenBank/DDBJ whole genome shotgun (WGS) entry which is preliminary data.</text>
</comment>
<reference evidence="3" key="1">
    <citation type="submission" date="2020-09" db="EMBL/GenBank/DDBJ databases">
        <title>Bosea spartocytisi sp. nov. a root nodule endophyte of Spartocytisus supranubius in the high mountain ecosystem fo the Teide National Park (Canary Islands, Spain).</title>
        <authorList>
            <person name="Pulido-Suarez L."/>
            <person name="Peix A."/>
            <person name="Igual J.M."/>
            <person name="Socas-Perez N."/>
            <person name="Velazquez E."/>
            <person name="Flores-Felix J.D."/>
            <person name="Leon-Barrios M."/>
        </authorList>
    </citation>
    <scope>NUCLEOTIDE SEQUENCE</scope>
    <source>
        <strain evidence="3">SSUT16</strain>
    </source>
</reference>
<protein>
    <submittedName>
        <fullName evidence="3">Cytochrome C biogenesis protein</fullName>
    </submittedName>
</protein>
<dbReference type="InterPro" id="IPR028250">
    <property type="entry name" value="DsbDN"/>
</dbReference>
<keyword evidence="4" id="KW-1185">Reference proteome</keyword>
<evidence type="ECO:0000259" key="2">
    <source>
        <dbReference type="Pfam" id="PF11412"/>
    </source>
</evidence>
<dbReference type="RefSeq" id="WP_191124412.1">
    <property type="nucleotide sequence ID" value="NZ_JACXWY010000007.1"/>
</dbReference>
<proteinExistence type="predicted"/>
<gene>
    <name evidence="3" type="ORF">IED13_12960</name>
</gene>
<feature type="signal peptide" evidence="1">
    <location>
        <begin position="1"/>
        <end position="21"/>
    </location>
</feature>
<name>A0A927I0S0_9HYPH</name>
<evidence type="ECO:0000313" key="4">
    <source>
        <dbReference type="Proteomes" id="UP000619295"/>
    </source>
</evidence>
<evidence type="ECO:0000256" key="1">
    <source>
        <dbReference type="SAM" id="SignalP"/>
    </source>
</evidence>
<dbReference type="AlphaFoldDB" id="A0A927I0S0"/>
<dbReference type="Pfam" id="PF11412">
    <property type="entry name" value="DsbD_N"/>
    <property type="match status" value="1"/>
</dbReference>
<organism evidence="3 4">
    <name type="scientific">Bosea spartocytisi</name>
    <dbReference type="NCBI Taxonomy" id="2773451"/>
    <lineage>
        <taxon>Bacteria</taxon>
        <taxon>Pseudomonadati</taxon>
        <taxon>Pseudomonadota</taxon>
        <taxon>Alphaproteobacteria</taxon>
        <taxon>Hyphomicrobiales</taxon>
        <taxon>Boseaceae</taxon>
        <taxon>Bosea</taxon>
    </lineage>
</organism>